<dbReference type="KEGG" id="emv:HQR01_04825"/>
<evidence type="ECO:0000313" key="3">
    <source>
        <dbReference type="EMBL" id="QKG70746.1"/>
    </source>
</evidence>
<dbReference type="Proteomes" id="UP000504693">
    <property type="component" value="Chromosome"/>
</dbReference>
<keyword evidence="2" id="KW-0732">Signal</keyword>
<evidence type="ECO:0000313" key="4">
    <source>
        <dbReference type="Proteomes" id="UP000504693"/>
    </source>
</evidence>
<dbReference type="PROSITE" id="PS51257">
    <property type="entry name" value="PROKAR_LIPOPROTEIN"/>
    <property type="match status" value="1"/>
</dbReference>
<keyword evidence="4" id="KW-1185">Reference proteome</keyword>
<feature type="chain" id="PRO_5028797869" description="Secreted protein" evidence="2">
    <location>
        <begin position="18"/>
        <end position="71"/>
    </location>
</feature>
<evidence type="ECO:0008006" key="5">
    <source>
        <dbReference type="Google" id="ProtNLM"/>
    </source>
</evidence>
<protein>
    <recommendedName>
        <fullName evidence="5">Secreted protein</fullName>
    </recommendedName>
</protein>
<evidence type="ECO:0000256" key="2">
    <source>
        <dbReference type="SAM" id="SignalP"/>
    </source>
</evidence>
<feature type="region of interest" description="Disordered" evidence="1">
    <location>
        <begin position="43"/>
        <end position="71"/>
    </location>
</feature>
<evidence type="ECO:0000256" key="1">
    <source>
        <dbReference type="SAM" id="MobiDB-lite"/>
    </source>
</evidence>
<gene>
    <name evidence="3" type="ORF">HQR01_04825</name>
</gene>
<dbReference type="EMBL" id="CP053921">
    <property type="protein sequence ID" value="QKG70746.1"/>
    <property type="molecule type" value="Genomic_DNA"/>
</dbReference>
<accession>A0A7D4BA92</accession>
<organism evidence="3 4">
    <name type="scientific">Erythrobacter mangrovi</name>
    <dbReference type="NCBI Taxonomy" id="2739433"/>
    <lineage>
        <taxon>Bacteria</taxon>
        <taxon>Pseudomonadati</taxon>
        <taxon>Pseudomonadota</taxon>
        <taxon>Alphaproteobacteria</taxon>
        <taxon>Sphingomonadales</taxon>
        <taxon>Erythrobacteraceae</taxon>
        <taxon>Erythrobacter/Porphyrobacter group</taxon>
        <taxon>Erythrobacter</taxon>
    </lineage>
</organism>
<reference evidence="3 4" key="1">
    <citation type="submission" date="2020-05" db="EMBL/GenBank/DDBJ databases">
        <title>Erythrobacter mangrovi sp. nov., isolated from rhizosphere soil of mangrove plant (Kandelia candel).</title>
        <authorList>
            <person name="Ye Y.H."/>
        </authorList>
    </citation>
    <scope>NUCLEOTIDE SEQUENCE [LARGE SCALE GENOMIC DNA]</scope>
    <source>
        <strain evidence="3 4">EB310</strain>
    </source>
</reference>
<name>A0A7D4BA92_9SPHN</name>
<proteinExistence type="predicted"/>
<dbReference type="RefSeq" id="WP_173213034.1">
    <property type="nucleotide sequence ID" value="NZ_CP053921.1"/>
</dbReference>
<sequence length="71" mass="7247">MSRLALTLALAALPAVAGCSDDSDEPVDAVSPTEAKALDEAAEMIEQRRLPPEAVADTGAANEKPAEGEAK</sequence>
<feature type="signal peptide" evidence="2">
    <location>
        <begin position="1"/>
        <end position="17"/>
    </location>
</feature>
<dbReference type="AlphaFoldDB" id="A0A7D4BA92"/>